<feature type="non-terminal residue" evidence="1">
    <location>
        <position position="1"/>
    </location>
</feature>
<keyword evidence="2" id="KW-1185">Reference proteome</keyword>
<dbReference type="AlphaFoldDB" id="A0A8S4QIM8"/>
<accession>A0A8S4QIM8</accession>
<dbReference type="Proteomes" id="UP000838756">
    <property type="component" value="Unassembled WGS sequence"/>
</dbReference>
<dbReference type="EMBL" id="CAKXAJ010005882">
    <property type="protein sequence ID" value="CAH2209427.1"/>
    <property type="molecule type" value="Genomic_DNA"/>
</dbReference>
<protein>
    <submittedName>
        <fullName evidence="1">Jg1099 protein</fullName>
    </submittedName>
</protein>
<name>A0A8S4QIM8_9NEOP</name>
<evidence type="ECO:0000313" key="1">
    <source>
        <dbReference type="EMBL" id="CAH2209427.1"/>
    </source>
</evidence>
<gene>
    <name evidence="1" type="primary">jg1099</name>
    <name evidence="1" type="ORF">PAEG_LOCUS1826</name>
</gene>
<comment type="caution">
    <text evidence="1">The sequence shown here is derived from an EMBL/GenBank/DDBJ whole genome shotgun (WGS) entry which is preliminary data.</text>
</comment>
<sequence length="29" mass="3461">QCHFKKQFDTHSNVLLIYLRTVSQVSRVL</sequence>
<reference evidence="1" key="1">
    <citation type="submission" date="2022-03" db="EMBL/GenBank/DDBJ databases">
        <authorList>
            <person name="Lindestad O."/>
        </authorList>
    </citation>
    <scope>NUCLEOTIDE SEQUENCE</scope>
</reference>
<proteinExistence type="predicted"/>
<organism evidence="1 2">
    <name type="scientific">Pararge aegeria aegeria</name>
    <dbReference type="NCBI Taxonomy" id="348720"/>
    <lineage>
        <taxon>Eukaryota</taxon>
        <taxon>Metazoa</taxon>
        <taxon>Ecdysozoa</taxon>
        <taxon>Arthropoda</taxon>
        <taxon>Hexapoda</taxon>
        <taxon>Insecta</taxon>
        <taxon>Pterygota</taxon>
        <taxon>Neoptera</taxon>
        <taxon>Endopterygota</taxon>
        <taxon>Lepidoptera</taxon>
        <taxon>Glossata</taxon>
        <taxon>Ditrysia</taxon>
        <taxon>Papilionoidea</taxon>
        <taxon>Nymphalidae</taxon>
        <taxon>Satyrinae</taxon>
        <taxon>Satyrini</taxon>
        <taxon>Parargina</taxon>
        <taxon>Pararge</taxon>
    </lineage>
</organism>
<evidence type="ECO:0000313" key="2">
    <source>
        <dbReference type="Proteomes" id="UP000838756"/>
    </source>
</evidence>